<dbReference type="EMBL" id="JAVDXQ010000006">
    <property type="protein sequence ID" value="MDR7298828.1"/>
    <property type="molecule type" value="Genomic_DNA"/>
</dbReference>
<evidence type="ECO:0000313" key="1">
    <source>
        <dbReference type="EMBL" id="MDR7298828.1"/>
    </source>
</evidence>
<sequence length="115" mass="12737">MPPAYDENRLLAKSVKEGWRLGLVGIPWPGPWPKRCGDLFVSAPNSELAGIAWEADGPDFLRILGPSEGRWGVFQLRFPIPVMCNDDLVRNFHAVLPLLKAEYAAYQAASDSATR</sequence>
<dbReference type="Proteomes" id="UP001180536">
    <property type="component" value="Unassembled WGS sequence"/>
</dbReference>
<accession>A0ABU1ZE28</accession>
<dbReference type="RefSeq" id="WP_310348027.1">
    <property type="nucleotide sequence ID" value="NZ_JAVDXQ010000006.1"/>
</dbReference>
<organism evidence="1 2">
    <name type="scientific">Pelomonas aquatica</name>
    <dbReference type="NCBI Taxonomy" id="431058"/>
    <lineage>
        <taxon>Bacteria</taxon>
        <taxon>Pseudomonadati</taxon>
        <taxon>Pseudomonadota</taxon>
        <taxon>Betaproteobacteria</taxon>
        <taxon>Burkholderiales</taxon>
        <taxon>Sphaerotilaceae</taxon>
        <taxon>Roseateles</taxon>
    </lineage>
</organism>
<comment type="caution">
    <text evidence="1">The sequence shown here is derived from an EMBL/GenBank/DDBJ whole genome shotgun (WGS) entry which is preliminary data.</text>
</comment>
<gene>
    <name evidence="1" type="ORF">J2X16_004196</name>
</gene>
<proteinExistence type="predicted"/>
<protein>
    <submittedName>
        <fullName evidence="1">Uncharacterized protein</fullName>
    </submittedName>
</protein>
<keyword evidence="2" id="KW-1185">Reference proteome</keyword>
<name>A0ABU1ZE28_9BURK</name>
<reference evidence="1 2" key="1">
    <citation type="submission" date="2023-07" db="EMBL/GenBank/DDBJ databases">
        <title>Sorghum-associated microbial communities from plants grown in Nebraska, USA.</title>
        <authorList>
            <person name="Schachtman D."/>
        </authorList>
    </citation>
    <scope>NUCLEOTIDE SEQUENCE [LARGE SCALE GENOMIC DNA]</scope>
    <source>
        <strain evidence="1 2">BE310</strain>
    </source>
</reference>
<evidence type="ECO:0000313" key="2">
    <source>
        <dbReference type="Proteomes" id="UP001180536"/>
    </source>
</evidence>